<comment type="caution">
    <text evidence="3">The sequence shown here is derived from an EMBL/GenBank/DDBJ whole genome shotgun (WGS) entry which is preliminary data.</text>
</comment>
<evidence type="ECO:0000256" key="1">
    <source>
        <dbReference type="SAM" id="MobiDB-lite"/>
    </source>
</evidence>
<keyword evidence="4" id="KW-1185">Reference proteome</keyword>
<protein>
    <submittedName>
        <fullName evidence="3">Uncharacterized protein</fullName>
    </submittedName>
</protein>
<keyword evidence="2" id="KW-0732">Signal</keyword>
<gene>
    <name evidence="3" type="ORF">EV702DRAFT_514740</name>
</gene>
<feature type="region of interest" description="Disordered" evidence="1">
    <location>
        <begin position="137"/>
        <end position="159"/>
    </location>
</feature>
<evidence type="ECO:0000313" key="3">
    <source>
        <dbReference type="EMBL" id="KAG1782215.1"/>
    </source>
</evidence>
<feature type="compositionally biased region" description="Basic residues" evidence="1">
    <location>
        <begin position="149"/>
        <end position="159"/>
    </location>
</feature>
<sequence>MLLQWHFVMVCYFWVPKNTRTQECFAPTSRIKKLSFLRMQCGPSAADAAPFRSTSAYDYSHGLPEDKLAQSWQRQLEYPEPQLPQKLTIMVVFRVEFGTWLCPPYLILLSEWLLIGWWQCGSLNVADQNPQCMQGILPAGSHRPIESRSRRKVGMKPRQ</sequence>
<reference evidence="3" key="1">
    <citation type="journal article" date="2020" name="New Phytol.">
        <title>Comparative genomics reveals dynamic genome evolution in host specialist ectomycorrhizal fungi.</title>
        <authorList>
            <person name="Lofgren L.A."/>
            <person name="Nguyen N.H."/>
            <person name="Vilgalys R."/>
            <person name="Ruytinx J."/>
            <person name="Liao H.L."/>
            <person name="Branco S."/>
            <person name="Kuo A."/>
            <person name="LaButti K."/>
            <person name="Lipzen A."/>
            <person name="Andreopoulos W."/>
            <person name="Pangilinan J."/>
            <person name="Riley R."/>
            <person name="Hundley H."/>
            <person name="Na H."/>
            <person name="Barry K."/>
            <person name="Grigoriev I.V."/>
            <person name="Stajich J.E."/>
            <person name="Kennedy P.G."/>
        </authorList>
    </citation>
    <scope>NUCLEOTIDE SEQUENCE</scope>
    <source>
        <strain evidence="3">DOB743</strain>
    </source>
</reference>
<accession>A0A9P7A4A7</accession>
<evidence type="ECO:0000256" key="2">
    <source>
        <dbReference type="SAM" id="SignalP"/>
    </source>
</evidence>
<evidence type="ECO:0000313" key="4">
    <source>
        <dbReference type="Proteomes" id="UP000714275"/>
    </source>
</evidence>
<organism evidence="3 4">
    <name type="scientific">Suillus placidus</name>
    <dbReference type="NCBI Taxonomy" id="48579"/>
    <lineage>
        <taxon>Eukaryota</taxon>
        <taxon>Fungi</taxon>
        <taxon>Dikarya</taxon>
        <taxon>Basidiomycota</taxon>
        <taxon>Agaricomycotina</taxon>
        <taxon>Agaricomycetes</taxon>
        <taxon>Agaricomycetidae</taxon>
        <taxon>Boletales</taxon>
        <taxon>Suillineae</taxon>
        <taxon>Suillaceae</taxon>
        <taxon>Suillus</taxon>
    </lineage>
</organism>
<dbReference type="Proteomes" id="UP000714275">
    <property type="component" value="Unassembled WGS sequence"/>
</dbReference>
<dbReference type="OrthoDB" id="10349689at2759"/>
<name>A0A9P7A4A7_9AGAM</name>
<proteinExistence type="predicted"/>
<feature type="chain" id="PRO_5040154251" evidence="2">
    <location>
        <begin position="22"/>
        <end position="159"/>
    </location>
</feature>
<dbReference type="AlphaFoldDB" id="A0A9P7A4A7"/>
<feature type="signal peptide" evidence="2">
    <location>
        <begin position="1"/>
        <end position="21"/>
    </location>
</feature>
<dbReference type="EMBL" id="JABBWD010000004">
    <property type="protein sequence ID" value="KAG1782215.1"/>
    <property type="molecule type" value="Genomic_DNA"/>
</dbReference>